<protein>
    <recommendedName>
        <fullName evidence="4">SH3 domain-containing protein</fullName>
    </recommendedName>
</protein>
<dbReference type="CDD" id="cd00174">
    <property type="entry name" value="SH3"/>
    <property type="match status" value="2"/>
</dbReference>
<feature type="region of interest" description="Disordered" evidence="3">
    <location>
        <begin position="405"/>
        <end position="475"/>
    </location>
</feature>
<evidence type="ECO:0000313" key="5">
    <source>
        <dbReference type="EMBL" id="AIO01815.1"/>
    </source>
</evidence>
<dbReference type="InterPro" id="IPR036028">
    <property type="entry name" value="SH3-like_dom_sf"/>
</dbReference>
<dbReference type="InterPro" id="IPR050670">
    <property type="entry name" value="STAM"/>
</dbReference>
<dbReference type="PRINTS" id="PR00452">
    <property type="entry name" value="SH3DOMAIN"/>
</dbReference>
<dbReference type="InterPro" id="IPR001452">
    <property type="entry name" value="SH3_domain"/>
</dbReference>
<dbReference type="OrthoDB" id="2015333at2759"/>
<dbReference type="Gene3D" id="2.30.30.40">
    <property type="entry name" value="SH3 Domains"/>
    <property type="match status" value="3"/>
</dbReference>
<dbReference type="PANTHER" id="PTHR45929">
    <property type="entry name" value="JAK PATHWAY SIGNAL TRANSDUCTION ADAPTOR MOLECULE"/>
    <property type="match status" value="1"/>
</dbReference>
<feature type="domain" description="SH3" evidence="4">
    <location>
        <begin position="278"/>
        <end position="337"/>
    </location>
</feature>
<dbReference type="KEGG" id="lpan:LPMP_341890"/>
<evidence type="ECO:0000256" key="3">
    <source>
        <dbReference type="SAM" id="MobiDB-lite"/>
    </source>
</evidence>
<gene>
    <name evidence="5" type="ORF">LPMP_341890</name>
</gene>
<dbReference type="EMBL" id="CP009403">
    <property type="protein sequence ID" value="AIO01815.1"/>
    <property type="molecule type" value="Genomic_DNA"/>
</dbReference>
<dbReference type="PROSITE" id="PS50002">
    <property type="entry name" value="SH3"/>
    <property type="match status" value="3"/>
</dbReference>
<keyword evidence="6" id="KW-1185">Reference proteome</keyword>
<dbReference type="Pfam" id="PF07653">
    <property type="entry name" value="SH3_2"/>
    <property type="match status" value="1"/>
</dbReference>
<name>A0A088S2M4_LEIPA</name>
<dbReference type="SMART" id="SM00326">
    <property type="entry name" value="SH3"/>
    <property type="match status" value="3"/>
</dbReference>
<feature type="compositionally biased region" description="Basic and acidic residues" evidence="3">
    <location>
        <begin position="420"/>
        <end position="431"/>
    </location>
</feature>
<dbReference type="SUPFAM" id="SSF50044">
    <property type="entry name" value="SH3-domain"/>
    <property type="match status" value="3"/>
</dbReference>
<evidence type="ECO:0000256" key="1">
    <source>
        <dbReference type="ARBA" id="ARBA00022443"/>
    </source>
</evidence>
<evidence type="ECO:0000256" key="2">
    <source>
        <dbReference type="PROSITE-ProRule" id="PRU00192"/>
    </source>
</evidence>
<sequence length="489" mass="52796">MDSLRRSRREEQQRIREFGIGGGGAEAVHCFTAGDDKIDCGADFRHTKGRITRGQNTEQCIALIDYDALDDDEISFRAGDVINVTGKGTASGFWEGYVVISAPPVLATAELSDAEHSSSLLHSSTTSLSSLHPQQRSTCGLFPNCLVTSNMRFRYSLSHYALQNVALCLYAYQATGDGEMSFVAGDIITAVRPSSSPGWWYGVKSSGPTWVAPSAAKASSSPVAASARFADPAAAINSSASRAEGKAQTTINAAPQGNARARGVHGKDEERLFPTNFVTCDVVQVNFNFTGRQPHELSCKVGDIIQMHRRWNDGWWEGSLRGHRGIFPSNYTIPNIATTAPPLFCARCRTIFPSNVFYSTCAMCAAEQRVEDAMMQAMEAYVRGEATELDLFAGVDISLHTSVEGASDSDAGLDGALRQSSREASRGDSRNLTRGSSTSSPSTCSDRGTSGPRPRQRQRGGRVSSQTRVSLLTEKDMADLASNRVKLME</sequence>
<dbReference type="Pfam" id="PF00018">
    <property type="entry name" value="SH3_1"/>
    <property type="match status" value="1"/>
</dbReference>
<accession>A0A088S2M4</accession>
<keyword evidence="1 2" id="KW-0728">SH3 domain</keyword>
<evidence type="ECO:0000313" key="6">
    <source>
        <dbReference type="Proteomes" id="UP000063063"/>
    </source>
</evidence>
<evidence type="ECO:0000259" key="4">
    <source>
        <dbReference type="PROSITE" id="PS50002"/>
    </source>
</evidence>
<dbReference type="PANTHER" id="PTHR45929:SF3">
    <property type="entry name" value="JAK PATHWAY SIGNAL TRANSDUCTION ADAPTOR MOLECULE"/>
    <property type="match status" value="1"/>
</dbReference>
<proteinExistence type="predicted"/>
<dbReference type="GeneID" id="22578694"/>
<organism evidence="5 6">
    <name type="scientific">Leishmania panamensis</name>
    <dbReference type="NCBI Taxonomy" id="5679"/>
    <lineage>
        <taxon>Eukaryota</taxon>
        <taxon>Discoba</taxon>
        <taxon>Euglenozoa</taxon>
        <taxon>Kinetoplastea</taxon>
        <taxon>Metakinetoplastina</taxon>
        <taxon>Trypanosomatida</taxon>
        <taxon>Trypanosomatidae</taxon>
        <taxon>Leishmaniinae</taxon>
        <taxon>Leishmania</taxon>
        <taxon>Leishmania guyanensis species complex</taxon>
    </lineage>
</organism>
<dbReference type="RefSeq" id="XP_010702615.1">
    <property type="nucleotide sequence ID" value="XM_010704313.1"/>
</dbReference>
<feature type="domain" description="SH3" evidence="4">
    <location>
        <begin position="55"/>
        <end position="116"/>
    </location>
</feature>
<dbReference type="VEuPathDB" id="TriTrypDB:LPAL13_340024900"/>
<dbReference type="VEuPathDB" id="TriTrypDB:LPMP_341890"/>
<dbReference type="Proteomes" id="UP000063063">
    <property type="component" value="Chromosome 34"/>
</dbReference>
<dbReference type="AlphaFoldDB" id="A0A088S2M4"/>
<dbReference type="eggNOG" id="KOG4348">
    <property type="taxonomic scope" value="Eukaryota"/>
</dbReference>
<feature type="compositionally biased region" description="Low complexity" evidence="3">
    <location>
        <begin position="436"/>
        <end position="453"/>
    </location>
</feature>
<dbReference type="Pfam" id="PF14604">
    <property type="entry name" value="SH3_9"/>
    <property type="match status" value="1"/>
</dbReference>
<reference evidence="5 6" key="1">
    <citation type="journal article" date="2015" name="Sci. Rep.">
        <title>The genome of Leishmania panamensis: insights into genomics of the L. (Viannia) subgenus.</title>
        <authorList>
            <person name="Llanes A."/>
            <person name="Restrepo C.M."/>
            <person name="Vecchio G.D."/>
            <person name="Anguizola F.J."/>
            <person name="Lleonart R."/>
        </authorList>
    </citation>
    <scope>NUCLEOTIDE SEQUENCE [LARGE SCALE GENOMIC DNA]</scope>
    <source>
        <strain evidence="5 6">MHOM/PA/94/PSC-1</strain>
    </source>
</reference>
<feature type="domain" description="SH3" evidence="4">
    <location>
        <begin position="161"/>
        <end position="222"/>
    </location>
</feature>